<evidence type="ECO:0000256" key="1">
    <source>
        <dbReference type="RuleBase" id="RU003513"/>
    </source>
</evidence>
<evidence type="ECO:0000259" key="2">
    <source>
        <dbReference type="Pfam" id="PF02350"/>
    </source>
</evidence>
<sequence>MIVFCYGTTAEAIKLAPVMQRLVQRGVPFEQWVTLQQADTVLGALPGLGIPTPDHVIANGRSGRALSTKIDVLVWLLRIARWAVRHRAEVRRTPRGRSVIVVHGDTMTSVVGAVIARFLGFDCAHVEAGLRSGDWKHPFPEELDRRIVGRLADVHYAPTAEAARNLAGRSNVVLTHGNTVVDAVLDRGSSYEPDEADPYGVLLLHRFEFLGNPGLVRATLQSVSENSPVRIVMVVDDLARHGMRGVLAALPTDKIQVIDKLGHAEFAPMLGRASFIVTDSGGVQEEAALLGVPTLVHRRATERGQGLGENVMLSDWSIETLERFLADHKSYRRPPQSLQTSPSDVVVSDLLERGYGS</sequence>
<dbReference type="PANTHER" id="PTHR43174">
    <property type="entry name" value="UDP-N-ACETYLGLUCOSAMINE 2-EPIMERASE"/>
    <property type="match status" value="1"/>
</dbReference>
<dbReference type="RefSeq" id="WP_227570752.1">
    <property type="nucleotide sequence ID" value="NZ_CP101988.1"/>
</dbReference>
<keyword evidence="1" id="KW-0413">Isomerase</keyword>
<feature type="domain" description="UDP-N-acetylglucosamine 2-epimerase" evidence="2">
    <location>
        <begin position="99"/>
        <end position="309"/>
    </location>
</feature>
<proteinExistence type="inferred from homology"/>
<dbReference type="Pfam" id="PF02350">
    <property type="entry name" value="Epimerase_2"/>
    <property type="match status" value="1"/>
</dbReference>
<dbReference type="Proteomes" id="UP001316189">
    <property type="component" value="Chromosome"/>
</dbReference>
<dbReference type="EMBL" id="CP101988">
    <property type="protein sequence ID" value="UUI74532.1"/>
    <property type="molecule type" value="Genomic_DNA"/>
</dbReference>
<dbReference type="SUPFAM" id="SSF53756">
    <property type="entry name" value="UDP-Glycosyltransferase/glycogen phosphorylase"/>
    <property type="match status" value="1"/>
</dbReference>
<dbReference type="Gene3D" id="3.40.50.2000">
    <property type="entry name" value="Glycogen Phosphorylase B"/>
    <property type="match status" value="2"/>
</dbReference>
<evidence type="ECO:0000313" key="4">
    <source>
        <dbReference type="Proteomes" id="UP001316189"/>
    </source>
</evidence>
<evidence type="ECO:0000313" key="3">
    <source>
        <dbReference type="EMBL" id="UUI74532.1"/>
    </source>
</evidence>
<name>A0ABY5KVM2_9CELL</name>
<accession>A0ABY5KVM2</accession>
<dbReference type="InterPro" id="IPR003331">
    <property type="entry name" value="UDP_GlcNAc_Epimerase_2_dom"/>
</dbReference>
<comment type="similarity">
    <text evidence="1">Belongs to the UDP-N-acetylglucosamine 2-epimerase family.</text>
</comment>
<keyword evidence="4" id="KW-1185">Reference proteome</keyword>
<protein>
    <submittedName>
        <fullName evidence="3">UDP-N-acetylglucosamine 2-epimerase</fullName>
    </submittedName>
</protein>
<dbReference type="InterPro" id="IPR029767">
    <property type="entry name" value="WecB-like"/>
</dbReference>
<dbReference type="PANTHER" id="PTHR43174:SF1">
    <property type="entry name" value="UDP-N-ACETYLGLUCOSAMINE 2-EPIMERASE"/>
    <property type="match status" value="1"/>
</dbReference>
<gene>
    <name evidence="3" type="ORF">NP064_12095</name>
</gene>
<organism evidence="3 4">
    <name type="scientific">Cellulomonas chengniuliangii</name>
    <dbReference type="NCBI Taxonomy" id="2968084"/>
    <lineage>
        <taxon>Bacteria</taxon>
        <taxon>Bacillati</taxon>
        <taxon>Actinomycetota</taxon>
        <taxon>Actinomycetes</taxon>
        <taxon>Micrococcales</taxon>
        <taxon>Cellulomonadaceae</taxon>
        <taxon>Cellulomonas</taxon>
    </lineage>
</organism>
<reference evidence="3 4" key="1">
    <citation type="submission" date="2022-07" db="EMBL/GenBank/DDBJ databases">
        <title>Novel species in genus cellulomonas.</title>
        <authorList>
            <person name="Ye L."/>
        </authorList>
    </citation>
    <scope>NUCLEOTIDE SEQUENCE [LARGE SCALE GENOMIC DNA]</scope>
    <source>
        <strain evidence="4">zg-Y338</strain>
    </source>
</reference>